<dbReference type="AlphaFoldDB" id="A0A699ULE3"/>
<accession>A0A699ULE3</accession>
<comment type="caution">
    <text evidence="1">The sequence shown here is derived from an EMBL/GenBank/DDBJ whole genome shotgun (WGS) entry which is preliminary data.</text>
</comment>
<name>A0A699ULE3_TANCI</name>
<evidence type="ECO:0000313" key="1">
    <source>
        <dbReference type="EMBL" id="GFD22136.1"/>
    </source>
</evidence>
<protein>
    <submittedName>
        <fullName evidence="1">Uncharacterized protein</fullName>
    </submittedName>
</protein>
<organism evidence="1">
    <name type="scientific">Tanacetum cinerariifolium</name>
    <name type="common">Dalmatian daisy</name>
    <name type="synonym">Chrysanthemum cinerariifolium</name>
    <dbReference type="NCBI Taxonomy" id="118510"/>
    <lineage>
        <taxon>Eukaryota</taxon>
        <taxon>Viridiplantae</taxon>
        <taxon>Streptophyta</taxon>
        <taxon>Embryophyta</taxon>
        <taxon>Tracheophyta</taxon>
        <taxon>Spermatophyta</taxon>
        <taxon>Magnoliopsida</taxon>
        <taxon>eudicotyledons</taxon>
        <taxon>Gunneridae</taxon>
        <taxon>Pentapetalae</taxon>
        <taxon>asterids</taxon>
        <taxon>campanulids</taxon>
        <taxon>Asterales</taxon>
        <taxon>Asteraceae</taxon>
        <taxon>Asteroideae</taxon>
        <taxon>Anthemideae</taxon>
        <taxon>Anthemidinae</taxon>
        <taxon>Tanacetum</taxon>
    </lineage>
</organism>
<gene>
    <name evidence="1" type="ORF">Tci_894105</name>
</gene>
<sequence>MMTVLLPDDIDQLLETLPVFVQRPDQLMSGQSQGPGDVGTEQLFESSRVPGLLVREFCSDWRNSHRRSKPVEQSQRD</sequence>
<proteinExistence type="predicted"/>
<dbReference type="EMBL" id="BKCJ011334766">
    <property type="protein sequence ID" value="GFD22136.1"/>
    <property type="molecule type" value="Genomic_DNA"/>
</dbReference>
<reference evidence="1" key="1">
    <citation type="journal article" date="2019" name="Sci. Rep.">
        <title>Draft genome of Tanacetum cinerariifolium, the natural source of mosquito coil.</title>
        <authorList>
            <person name="Yamashiro T."/>
            <person name="Shiraishi A."/>
            <person name="Satake H."/>
            <person name="Nakayama K."/>
        </authorList>
    </citation>
    <scope>NUCLEOTIDE SEQUENCE</scope>
</reference>